<dbReference type="PANTHER" id="PTHR11474:SF126">
    <property type="entry name" value="TYROSINASE-LIKE PROTEIN TYR-1-RELATED"/>
    <property type="match status" value="1"/>
</dbReference>
<dbReference type="Gene3D" id="1.10.1280.10">
    <property type="entry name" value="Di-copper center containing domain from catechol oxidase"/>
    <property type="match status" value="1"/>
</dbReference>
<organism evidence="7 8">
    <name type="scientific">Rhodococcus oryzae</name>
    <dbReference type="NCBI Taxonomy" id="2571143"/>
    <lineage>
        <taxon>Bacteria</taxon>
        <taxon>Bacillati</taxon>
        <taxon>Actinomycetota</taxon>
        <taxon>Actinomycetes</taxon>
        <taxon>Mycobacteriales</taxon>
        <taxon>Nocardiaceae</taxon>
        <taxon>Rhodococcus</taxon>
    </lineage>
</organism>
<dbReference type="RefSeq" id="WP_136906453.1">
    <property type="nucleotide sequence ID" value="NZ_SUMD01000001.1"/>
</dbReference>
<keyword evidence="4" id="KW-0186">Copper</keyword>
<dbReference type="Proteomes" id="UP000305109">
    <property type="component" value="Unassembled WGS sequence"/>
</dbReference>
<accession>A0ABY2RQH2</accession>
<evidence type="ECO:0000256" key="1">
    <source>
        <dbReference type="ARBA" id="ARBA00001973"/>
    </source>
</evidence>
<dbReference type="InterPro" id="IPR008922">
    <property type="entry name" value="Di-copper_centre_dom_sf"/>
</dbReference>
<dbReference type="SUPFAM" id="SSF50370">
    <property type="entry name" value="Ricin B-like lectins"/>
    <property type="match status" value="2"/>
</dbReference>
<dbReference type="InterPro" id="IPR035992">
    <property type="entry name" value="Ricin_B-like_lectins"/>
</dbReference>
<keyword evidence="3" id="KW-0479">Metal-binding</keyword>
<comment type="caution">
    <text evidence="7">The sequence shown here is derived from an EMBL/GenBank/DDBJ whole genome shotgun (WGS) entry which is preliminary data.</text>
</comment>
<dbReference type="EMBL" id="SUMD01000001">
    <property type="protein sequence ID" value="TJZ81317.1"/>
    <property type="molecule type" value="Genomic_DNA"/>
</dbReference>
<dbReference type="InterPro" id="IPR002227">
    <property type="entry name" value="Tyrosinase_Cu-bd"/>
</dbReference>
<evidence type="ECO:0000256" key="2">
    <source>
        <dbReference type="ARBA" id="ARBA00009928"/>
    </source>
</evidence>
<proteinExistence type="inferred from homology"/>
<dbReference type="Gene3D" id="2.80.10.50">
    <property type="match status" value="2"/>
</dbReference>
<protein>
    <recommendedName>
        <fullName evidence="6">Tyrosinase copper-binding domain-containing protein</fullName>
    </recommendedName>
</protein>
<dbReference type="SUPFAM" id="SSF48056">
    <property type="entry name" value="Di-copper centre-containing domain"/>
    <property type="match status" value="1"/>
</dbReference>
<evidence type="ECO:0000313" key="8">
    <source>
        <dbReference type="Proteomes" id="UP000305109"/>
    </source>
</evidence>
<dbReference type="PRINTS" id="PR00092">
    <property type="entry name" value="TYROSINASE"/>
</dbReference>
<sequence length="585" mass="66710">MAFGDGIRRNVATVDPDERRLLRDALIELSRRYFEGSRDDQIPGHVSWWFKQDEIHKATHVHGGPEFLPWHREIVNRLEEMLRRINPLLSLHYWDWTQDPRSIRNANLGGGATGRLNLFTDDFMGYGGSTPAPIGEPWLKAGYYVPGARHHRDATNNPADPPRSVNRSVSGSPEPDDAAILRARDYADMRRVLEEAHGRMHGFVNMGHQHISFRDPFVFLLHSNVDRLWARWQTDPAHRERLNPATLYGSERNDARLNSNIQPWSGGVGVRPWAAPENLGDPHTYKHPSVVYPPSYDTNLGIDPPRGSCTIQQKSNHRFLDAYTSVDKDFAVVTRTAQDDDSQRWMLMPIGALCTIQQKSNDRFLDAHESLEKDFAAVTRPAQNNDTQRWVFWRTSDDVNAVTIQQVSSGRFLDAHVVSSRDFTAVTRPAQTGDGQRWTLLFHSGGSYSLQQKSSGRFLDAHEVSSRDFTAVTRPAQTDDTQRWTFNQVGFVYGIQHQHNNRFLDAHTSAEKDFAVVTRARQDHDSQRWVVLPLSSDTFTIQQLSIGRFVDAYTSSTRDFSVVTVEPVLRIDDTQRWVIRGMPPL</sequence>
<dbReference type="PANTHER" id="PTHR11474">
    <property type="entry name" value="TYROSINASE FAMILY MEMBER"/>
    <property type="match status" value="1"/>
</dbReference>
<reference evidence="7 8" key="1">
    <citation type="submission" date="2019-04" db="EMBL/GenBank/DDBJ databases">
        <title>Rhodococcus oryzae sp. nov., a novel actinomycete isolated from rhizosphere soil of rice (Oryza sativa L.).</title>
        <authorList>
            <person name="Li C."/>
        </authorList>
    </citation>
    <scope>NUCLEOTIDE SEQUENCE [LARGE SCALE GENOMIC DNA]</scope>
    <source>
        <strain evidence="7 8">NEAU-CX67</strain>
    </source>
</reference>
<gene>
    <name evidence="7" type="ORF">FCG67_01350</name>
</gene>
<evidence type="ECO:0000313" key="7">
    <source>
        <dbReference type="EMBL" id="TJZ81317.1"/>
    </source>
</evidence>
<evidence type="ECO:0000256" key="5">
    <source>
        <dbReference type="SAM" id="MobiDB-lite"/>
    </source>
</evidence>
<feature type="domain" description="Tyrosinase copper-binding" evidence="6">
    <location>
        <begin position="62"/>
        <end position="79"/>
    </location>
</feature>
<dbReference type="InterPro" id="IPR050316">
    <property type="entry name" value="Tyrosinase/Hemocyanin"/>
</dbReference>
<dbReference type="Pfam" id="PF00264">
    <property type="entry name" value="Tyrosinase"/>
    <property type="match status" value="1"/>
</dbReference>
<evidence type="ECO:0000256" key="3">
    <source>
        <dbReference type="ARBA" id="ARBA00022723"/>
    </source>
</evidence>
<name>A0ABY2RQH2_9NOCA</name>
<evidence type="ECO:0000256" key="4">
    <source>
        <dbReference type="ARBA" id="ARBA00023008"/>
    </source>
</evidence>
<comment type="cofactor">
    <cofactor evidence="1">
        <name>Cu(2+)</name>
        <dbReference type="ChEBI" id="CHEBI:29036"/>
    </cofactor>
</comment>
<dbReference type="PROSITE" id="PS50231">
    <property type="entry name" value="RICIN_B_LECTIN"/>
    <property type="match status" value="2"/>
</dbReference>
<keyword evidence="8" id="KW-1185">Reference proteome</keyword>
<dbReference type="CDD" id="cd00161">
    <property type="entry name" value="beta-trefoil_Ricin-like"/>
    <property type="match status" value="2"/>
</dbReference>
<evidence type="ECO:0000259" key="6">
    <source>
        <dbReference type="PROSITE" id="PS00497"/>
    </source>
</evidence>
<dbReference type="PROSITE" id="PS00497">
    <property type="entry name" value="TYROSINASE_1"/>
    <property type="match status" value="1"/>
</dbReference>
<dbReference type="InterPro" id="IPR000772">
    <property type="entry name" value="Ricin_B_lectin"/>
</dbReference>
<comment type="similarity">
    <text evidence="2">Belongs to the tyrosinase family.</text>
</comment>
<feature type="region of interest" description="Disordered" evidence="5">
    <location>
        <begin position="149"/>
        <end position="178"/>
    </location>
</feature>
<dbReference type="Pfam" id="PF14200">
    <property type="entry name" value="RicinB_lectin_2"/>
    <property type="match status" value="2"/>
</dbReference>